<comment type="caution">
    <text evidence="1">The sequence shown here is derived from an EMBL/GenBank/DDBJ whole genome shotgun (WGS) entry which is preliminary data.</text>
</comment>
<accession>A0A9W6U0W9</accession>
<dbReference type="AlphaFoldDB" id="A0A9W6U0W9"/>
<name>A0A9W6U0W9_9STRA</name>
<dbReference type="OrthoDB" id="67959at2759"/>
<sequence length="160" mass="17997">MFAMFDEVPSSTSLLMQCGYRSKVCTNPRATKIDGTLHKLCEFHRRKANANQQRLHKRQREERVLRRQAEATADIHPVKKTCLQIQVPSDPLPIEPIRYAPVDFGDEISLNDFFAGKFTPSDLTPEDIDMLEVLLLDVHPLVLSPTPSSPTAVDDGSIVI</sequence>
<reference evidence="1" key="1">
    <citation type="submission" date="2023-04" db="EMBL/GenBank/DDBJ databases">
        <title>Phytophthora lilii NBRC 32176.</title>
        <authorList>
            <person name="Ichikawa N."/>
            <person name="Sato H."/>
            <person name="Tonouchi N."/>
        </authorList>
    </citation>
    <scope>NUCLEOTIDE SEQUENCE</scope>
    <source>
        <strain evidence="1">NBRC 32176</strain>
    </source>
</reference>
<evidence type="ECO:0000313" key="2">
    <source>
        <dbReference type="Proteomes" id="UP001165083"/>
    </source>
</evidence>
<dbReference type="EMBL" id="BSXW01000489">
    <property type="protein sequence ID" value="GMF23816.1"/>
    <property type="molecule type" value="Genomic_DNA"/>
</dbReference>
<keyword evidence="2" id="KW-1185">Reference proteome</keyword>
<protein>
    <submittedName>
        <fullName evidence="1">Unnamed protein product</fullName>
    </submittedName>
</protein>
<proteinExistence type="predicted"/>
<organism evidence="1 2">
    <name type="scientific">Phytophthora lilii</name>
    <dbReference type="NCBI Taxonomy" id="2077276"/>
    <lineage>
        <taxon>Eukaryota</taxon>
        <taxon>Sar</taxon>
        <taxon>Stramenopiles</taxon>
        <taxon>Oomycota</taxon>
        <taxon>Peronosporomycetes</taxon>
        <taxon>Peronosporales</taxon>
        <taxon>Peronosporaceae</taxon>
        <taxon>Phytophthora</taxon>
    </lineage>
</organism>
<dbReference type="Proteomes" id="UP001165083">
    <property type="component" value="Unassembled WGS sequence"/>
</dbReference>
<gene>
    <name evidence="1" type="ORF">Plil01_000967300</name>
</gene>
<evidence type="ECO:0000313" key="1">
    <source>
        <dbReference type="EMBL" id="GMF23816.1"/>
    </source>
</evidence>